<organism evidence="3 4">
    <name type="scientific">Russula ochroleuca</name>
    <dbReference type="NCBI Taxonomy" id="152965"/>
    <lineage>
        <taxon>Eukaryota</taxon>
        <taxon>Fungi</taxon>
        <taxon>Dikarya</taxon>
        <taxon>Basidiomycota</taxon>
        <taxon>Agaricomycotina</taxon>
        <taxon>Agaricomycetes</taxon>
        <taxon>Russulales</taxon>
        <taxon>Russulaceae</taxon>
        <taxon>Russula</taxon>
    </lineage>
</organism>
<sequence>MQSTSRPRLPSLDGLAQSSLTSHQRPPTDSMNSSAVSSDLKGHSPSMSGGHIGAQDGKERIQDPLTSQPTQTAQITFPEPSSSRVLTKISTTNDVTKRTPSVPHSRSSSHAPSPQGSPKLPATPLPLGSPHTSASSFRAESPRLPPAHGRTPNRLTPYQLPFTEYMNSSAVSPHLRGHSPLMYGTHTSAHQSMGSFPDSMTIQSFQAPFSLPVTTFPEPSVHRLLTPALTTNASNSSFRPDTHPVRPMHSDQVSRYVKKGDVSMEDSEYRLLPMDVDLPHSHRFPDSGDWNPVTHPGGALYFYHRTKRIFTDVYMYDSILRGEIQKSVQVLETKLSELEYSGLPFPTANYDLVLDIIETDDKTITRQYYFVDHDTRTLFWLDYYDMRPLLYVPGVKEPGHIKQRLESLYWVHWSLYPIGHEERKFPDDAYKKLMGVLLSSSIDSLTSKVSTAPYSVADMQTMSDIFDKTKDFGPENPDLICSVARMLSMCVQWRFVHFHGQKTSRQSRYKSIYKDGGHKRTKPFRVLSVILFFTPDVHLRELRRVWADELIIEEVWRNFMQKLVSEWMEFVLYSTVMLAVNVGFLAIQGIKASAQIASSISLVFSIGSIITGLLLIRRNRTIATQGPRTACEYLDNMTKPFFYLEPLAIIFSLTYALLMWSVFVFFIALLLFSFQNATTKTLAFVGVASGIVVILILWCIVNSWDSSISDSERDELIDILPEDERPGN</sequence>
<name>A0A9P5T7C7_9AGAM</name>
<keyword evidence="2" id="KW-1133">Transmembrane helix</keyword>
<proteinExistence type="predicted"/>
<feature type="transmembrane region" description="Helical" evidence="2">
    <location>
        <begin position="596"/>
        <end position="616"/>
    </location>
</feature>
<feature type="compositionally biased region" description="Low complexity" evidence="1">
    <location>
        <begin position="100"/>
        <end position="118"/>
    </location>
</feature>
<reference evidence="3" key="2">
    <citation type="journal article" date="2020" name="Nat. Commun.">
        <title>Large-scale genome sequencing of mycorrhizal fungi provides insights into the early evolution of symbiotic traits.</title>
        <authorList>
            <person name="Miyauchi S."/>
            <person name="Kiss E."/>
            <person name="Kuo A."/>
            <person name="Drula E."/>
            <person name="Kohler A."/>
            <person name="Sanchez-Garcia M."/>
            <person name="Morin E."/>
            <person name="Andreopoulos B."/>
            <person name="Barry K.W."/>
            <person name="Bonito G."/>
            <person name="Buee M."/>
            <person name="Carver A."/>
            <person name="Chen C."/>
            <person name="Cichocki N."/>
            <person name="Clum A."/>
            <person name="Culley D."/>
            <person name="Crous P.W."/>
            <person name="Fauchery L."/>
            <person name="Girlanda M."/>
            <person name="Hayes R.D."/>
            <person name="Keri Z."/>
            <person name="LaButti K."/>
            <person name="Lipzen A."/>
            <person name="Lombard V."/>
            <person name="Magnuson J."/>
            <person name="Maillard F."/>
            <person name="Murat C."/>
            <person name="Nolan M."/>
            <person name="Ohm R.A."/>
            <person name="Pangilinan J."/>
            <person name="Pereira M.F."/>
            <person name="Perotto S."/>
            <person name="Peter M."/>
            <person name="Pfister S."/>
            <person name="Riley R."/>
            <person name="Sitrit Y."/>
            <person name="Stielow J.B."/>
            <person name="Szollosi G."/>
            <person name="Zifcakova L."/>
            <person name="Stursova M."/>
            <person name="Spatafora J.W."/>
            <person name="Tedersoo L."/>
            <person name="Vaario L.M."/>
            <person name="Yamada A."/>
            <person name="Yan M."/>
            <person name="Wang P."/>
            <person name="Xu J."/>
            <person name="Bruns T."/>
            <person name="Baldrian P."/>
            <person name="Vilgalys R."/>
            <person name="Dunand C."/>
            <person name="Henrissat B."/>
            <person name="Grigoriev I.V."/>
            <person name="Hibbett D."/>
            <person name="Nagy L.G."/>
            <person name="Martin F.M."/>
        </authorList>
    </citation>
    <scope>NUCLEOTIDE SEQUENCE</scope>
    <source>
        <strain evidence="3">Prilba</strain>
    </source>
</reference>
<evidence type="ECO:0000313" key="3">
    <source>
        <dbReference type="EMBL" id="KAF8478382.1"/>
    </source>
</evidence>
<feature type="region of interest" description="Disordered" evidence="1">
    <location>
        <begin position="232"/>
        <end position="252"/>
    </location>
</feature>
<keyword evidence="2" id="KW-0472">Membrane</keyword>
<gene>
    <name evidence="3" type="ORF">DFH94DRAFT_749404</name>
</gene>
<reference evidence="3" key="1">
    <citation type="submission" date="2019-10" db="EMBL/GenBank/DDBJ databases">
        <authorList>
            <consortium name="DOE Joint Genome Institute"/>
            <person name="Kuo A."/>
            <person name="Miyauchi S."/>
            <person name="Kiss E."/>
            <person name="Drula E."/>
            <person name="Kohler A."/>
            <person name="Sanchez-Garcia M."/>
            <person name="Andreopoulos B."/>
            <person name="Barry K.W."/>
            <person name="Bonito G."/>
            <person name="Buee M."/>
            <person name="Carver A."/>
            <person name="Chen C."/>
            <person name="Cichocki N."/>
            <person name="Clum A."/>
            <person name="Culley D."/>
            <person name="Crous P.W."/>
            <person name="Fauchery L."/>
            <person name="Girlanda M."/>
            <person name="Hayes R."/>
            <person name="Keri Z."/>
            <person name="LaButti K."/>
            <person name="Lipzen A."/>
            <person name="Lombard V."/>
            <person name="Magnuson J."/>
            <person name="Maillard F."/>
            <person name="Morin E."/>
            <person name="Murat C."/>
            <person name="Nolan M."/>
            <person name="Ohm R."/>
            <person name="Pangilinan J."/>
            <person name="Pereira M."/>
            <person name="Perotto S."/>
            <person name="Peter M."/>
            <person name="Riley R."/>
            <person name="Sitrit Y."/>
            <person name="Stielow B."/>
            <person name="Szollosi G."/>
            <person name="Zifcakova L."/>
            <person name="Stursova M."/>
            <person name="Spatafora J.W."/>
            <person name="Tedersoo L."/>
            <person name="Vaario L.-M."/>
            <person name="Yamada A."/>
            <person name="Yan M."/>
            <person name="Wang P."/>
            <person name="Xu J."/>
            <person name="Bruns T."/>
            <person name="Baldrian P."/>
            <person name="Vilgalys R."/>
            <person name="Henrissat B."/>
            <person name="Grigoriev I.V."/>
            <person name="Hibbett D."/>
            <person name="Nagy L.G."/>
            <person name="Martin F.M."/>
        </authorList>
    </citation>
    <scope>NUCLEOTIDE SEQUENCE</scope>
    <source>
        <strain evidence="3">Prilba</strain>
    </source>
</reference>
<dbReference type="AlphaFoldDB" id="A0A9P5T7C7"/>
<feature type="transmembrane region" description="Helical" evidence="2">
    <location>
        <begin position="681"/>
        <end position="701"/>
    </location>
</feature>
<feature type="transmembrane region" description="Helical" evidence="2">
    <location>
        <begin position="570"/>
        <end position="590"/>
    </location>
</feature>
<dbReference type="OrthoDB" id="2674421at2759"/>
<dbReference type="Proteomes" id="UP000759537">
    <property type="component" value="Unassembled WGS sequence"/>
</dbReference>
<evidence type="ECO:0000256" key="2">
    <source>
        <dbReference type="SAM" id="Phobius"/>
    </source>
</evidence>
<keyword evidence="4" id="KW-1185">Reference proteome</keyword>
<evidence type="ECO:0000256" key="1">
    <source>
        <dbReference type="SAM" id="MobiDB-lite"/>
    </source>
</evidence>
<feature type="region of interest" description="Disordered" evidence="1">
    <location>
        <begin position="1"/>
        <end position="155"/>
    </location>
</feature>
<accession>A0A9P5T7C7</accession>
<protein>
    <submittedName>
        <fullName evidence="3">Uncharacterized protein</fullName>
    </submittedName>
</protein>
<feature type="transmembrane region" description="Helical" evidence="2">
    <location>
        <begin position="647"/>
        <end position="675"/>
    </location>
</feature>
<feature type="compositionally biased region" description="Polar residues" evidence="1">
    <location>
        <begin position="16"/>
        <end position="37"/>
    </location>
</feature>
<evidence type="ECO:0000313" key="4">
    <source>
        <dbReference type="Proteomes" id="UP000759537"/>
    </source>
</evidence>
<dbReference type="EMBL" id="WHVB01000011">
    <property type="protein sequence ID" value="KAF8478382.1"/>
    <property type="molecule type" value="Genomic_DNA"/>
</dbReference>
<keyword evidence="2" id="KW-0812">Transmembrane</keyword>
<comment type="caution">
    <text evidence="3">The sequence shown here is derived from an EMBL/GenBank/DDBJ whole genome shotgun (WGS) entry which is preliminary data.</text>
</comment>
<feature type="compositionally biased region" description="Polar residues" evidence="1">
    <location>
        <begin position="64"/>
        <end position="94"/>
    </location>
</feature>